<feature type="compositionally biased region" description="Polar residues" evidence="1">
    <location>
        <begin position="635"/>
        <end position="646"/>
    </location>
</feature>
<feature type="region of interest" description="Disordered" evidence="1">
    <location>
        <begin position="678"/>
        <end position="814"/>
    </location>
</feature>
<keyword evidence="3" id="KW-1185">Reference proteome</keyword>
<feature type="compositionally biased region" description="Low complexity" evidence="1">
    <location>
        <begin position="378"/>
        <end position="400"/>
    </location>
</feature>
<feature type="region of interest" description="Disordered" evidence="1">
    <location>
        <begin position="830"/>
        <end position="908"/>
    </location>
</feature>
<feature type="compositionally biased region" description="Basic and acidic residues" evidence="1">
    <location>
        <begin position="145"/>
        <end position="154"/>
    </location>
</feature>
<dbReference type="Proteomes" id="UP001152320">
    <property type="component" value="Chromosome 20"/>
</dbReference>
<feature type="compositionally biased region" description="Polar residues" evidence="1">
    <location>
        <begin position="847"/>
        <end position="858"/>
    </location>
</feature>
<feature type="compositionally biased region" description="Low complexity" evidence="1">
    <location>
        <begin position="831"/>
        <end position="846"/>
    </location>
</feature>
<comment type="caution">
    <text evidence="2">The sequence shown here is derived from an EMBL/GenBank/DDBJ whole genome shotgun (WGS) entry which is preliminary data.</text>
</comment>
<proteinExistence type="predicted"/>
<feature type="compositionally biased region" description="Low complexity" evidence="1">
    <location>
        <begin position="773"/>
        <end position="795"/>
    </location>
</feature>
<feature type="compositionally biased region" description="Polar residues" evidence="1">
    <location>
        <begin position="762"/>
        <end position="772"/>
    </location>
</feature>
<name>A0A9Q0YLK4_HOLLE</name>
<evidence type="ECO:0000313" key="3">
    <source>
        <dbReference type="Proteomes" id="UP001152320"/>
    </source>
</evidence>
<feature type="region of interest" description="Disordered" evidence="1">
    <location>
        <begin position="498"/>
        <end position="551"/>
    </location>
</feature>
<dbReference type="EMBL" id="JAIZAY010000020">
    <property type="protein sequence ID" value="KAJ8022347.1"/>
    <property type="molecule type" value="Genomic_DNA"/>
</dbReference>
<organism evidence="2 3">
    <name type="scientific">Holothuria leucospilota</name>
    <name type="common">Black long sea cucumber</name>
    <name type="synonym">Mertensiothuria leucospilota</name>
    <dbReference type="NCBI Taxonomy" id="206669"/>
    <lineage>
        <taxon>Eukaryota</taxon>
        <taxon>Metazoa</taxon>
        <taxon>Echinodermata</taxon>
        <taxon>Eleutherozoa</taxon>
        <taxon>Echinozoa</taxon>
        <taxon>Holothuroidea</taxon>
        <taxon>Aspidochirotacea</taxon>
        <taxon>Aspidochirotida</taxon>
        <taxon>Holothuriidae</taxon>
        <taxon>Holothuria</taxon>
    </lineage>
</organism>
<feature type="region of interest" description="Disordered" evidence="1">
    <location>
        <begin position="27"/>
        <end position="52"/>
    </location>
</feature>
<feature type="region of interest" description="Disordered" evidence="1">
    <location>
        <begin position="301"/>
        <end position="449"/>
    </location>
</feature>
<feature type="compositionally biased region" description="Polar residues" evidence="1">
    <location>
        <begin position="796"/>
        <end position="814"/>
    </location>
</feature>
<feature type="compositionally biased region" description="Polar residues" evidence="1">
    <location>
        <begin position="612"/>
        <end position="628"/>
    </location>
</feature>
<feature type="compositionally biased region" description="Polar residues" evidence="1">
    <location>
        <begin position="701"/>
        <end position="752"/>
    </location>
</feature>
<gene>
    <name evidence="2" type="ORF">HOLleu_37217</name>
</gene>
<protein>
    <submittedName>
        <fullName evidence="2">Uncharacterized protein</fullName>
    </submittedName>
</protein>
<evidence type="ECO:0000313" key="2">
    <source>
        <dbReference type="EMBL" id="KAJ8022347.1"/>
    </source>
</evidence>
<feature type="compositionally biased region" description="Polar residues" evidence="1">
    <location>
        <begin position="357"/>
        <end position="377"/>
    </location>
</feature>
<feature type="region of interest" description="Disordered" evidence="1">
    <location>
        <begin position="73"/>
        <end position="249"/>
    </location>
</feature>
<evidence type="ECO:0000256" key="1">
    <source>
        <dbReference type="SAM" id="MobiDB-lite"/>
    </source>
</evidence>
<feature type="compositionally biased region" description="Basic residues" evidence="1">
    <location>
        <begin position="213"/>
        <end position="228"/>
    </location>
</feature>
<feature type="compositionally biased region" description="Low complexity" evidence="1">
    <location>
        <begin position="647"/>
        <end position="659"/>
    </location>
</feature>
<sequence>MLVRHQRRPIINQDPGDSLRKDVILSALREKRKRGKVGQEEGRDEENSSSFQEEFYEGAARLKKRRLDNYEETRKRVLQPKPRRGTGNMYIPAEAPSETDAGDEMEVTDNSFEGRSGRLSFHRNAIVSSLSSSKIWKDNHRKRSLYSDEQEKLPKLPPKKVTRGTDVSDLEPKESKEREESTEVDSSKKGDSNKDKEDTSEGKEHEKTVLSPRLRKRGVFTALHRGKQTKPPSPEQITAADLHEDRQRAQQRIQQMRMLLRDEETTHKESPKEADRPLLPVAKSPQTAVNTLASALPVAPVSSFTGVDSGTKPLGQMKDTNASTKPLTLGGSLFDKSGKDNPVSGNLIGHTKKETPKSSSGGASVSFGLSRTAPTNTLSVAVSSPPASSKPSSLLQALSSMQKSVEADSKRGLSLPSGGSLGLIGQPSVQGNPSTSLTASSTPSTSTLPSLVISTNSATLTTTTAAPTFNFGSGSSGLLKGSENTNILSTSTAQPSFQFGSGSSKLTTSSTGPLTQTTSSSSFSFGSSAPPPYGSNQSIAPKTVSSSSAPVSSAPVSAQSSFMFGSAPAVTQSGNLTSGLNFNSGSASNTSTAQSSGVGTFSFGAAKQSQPSFNFGQPVTKSQETTPSIGFGFTSGHSAVTTGQQTSSGPSPSLFSFGAAPASTTTTTVSSSLFQMNPQTTSTTTTIGTTSSPFMFGTAKPPTTSSDTTKAPASFSFGQANQSAGFTFGSQQSNPASQGSLFPSNQSSSQPGGFTFGAPSQKPASQGSLFSSGQTPQQTGFSFGGQSSQGTSQSQLFPSAQQSQSNSVFGSTSTPALNFGSQAASTPSSLFQFGAATPPQQQPTPGFNFSATPSTNFSFGGASSVPAFGQGQQATPPRPGTGFSMGSTNAPRKTASARMRQRQRAGRR</sequence>
<feature type="compositionally biased region" description="Low complexity" evidence="1">
    <location>
        <begin position="680"/>
        <end position="692"/>
    </location>
</feature>
<feature type="compositionally biased region" description="Low complexity" evidence="1">
    <location>
        <begin position="412"/>
        <end position="449"/>
    </location>
</feature>
<feature type="compositionally biased region" description="Low complexity" evidence="1">
    <location>
        <begin position="500"/>
        <end position="528"/>
    </location>
</feature>
<feature type="compositionally biased region" description="Basic residues" evidence="1">
    <location>
        <begin position="899"/>
        <end position="908"/>
    </location>
</feature>
<feature type="compositionally biased region" description="Basic and acidic residues" evidence="1">
    <location>
        <begin position="170"/>
        <end position="208"/>
    </location>
</feature>
<dbReference type="AlphaFoldDB" id="A0A9Q0YLK4"/>
<accession>A0A9Q0YLK4</accession>
<feature type="region of interest" description="Disordered" evidence="1">
    <location>
        <begin position="612"/>
        <end position="659"/>
    </location>
</feature>
<reference evidence="2" key="1">
    <citation type="submission" date="2021-10" db="EMBL/GenBank/DDBJ databases">
        <title>Tropical sea cucumber genome reveals ecological adaptation and Cuvierian tubules defense mechanism.</title>
        <authorList>
            <person name="Chen T."/>
        </authorList>
    </citation>
    <scope>NUCLEOTIDE SEQUENCE</scope>
    <source>
        <strain evidence="2">Nanhai2018</strain>
        <tissue evidence="2">Muscle</tissue>
    </source>
</reference>